<evidence type="ECO:0000313" key="1">
    <source>
        <dbReference type="EMBL" id="KAK0508975.1"/>
    </source>
</evidence>
<organism evidence="1 2">
    <name type="scientific">Cladonia borealis</name>
    <dbReference type="NCBI Taxonomy" id="184061"/>
    <lineage>
        <taxon>Eukaryota</taxon>
        <taxon>Fungi</taxon>
        <taxon>Dikarya</taxon>
        <taxon>Ascomycota</taxon>
        <taxon>Pezizomycotina</taxon>
        <taxon>Lecanoromycetes</taxon>
        <taxon>OSLEUM clade</taxon>
        <taxon>Lecanoromycetidae</taxon>
        <taxon>Lecanorales</taxon>
        <taxon>Lecanorineae</taxon>
        <taxon>Cladoniaceae</taxon>
        <taxon>Cladonia</taxon>
    </lineage>
</organism>
<evidence type="ECO:0000313" key="2">
    <source>
        <dbReference type="Proteomes" id="UP001166286"/>
    </source>
</evidence>
<accession>A0AA39QTN9</accession>
<sequence length="245" mass="29681">MSANPNEPFKMWPKFWYEDENENGYPRCPVCGVVFRTTAEVHNLPDHMSVRTMNLNINFYHDILLAIFEIRECPYCEYVQSDFFNISFKVFSTRDLFLHERTAHGSQNLSNPKKSIGLIRDLRRQFFGGVPEEIWPKLLDYYKRNIRRQAEYTDIMYYLEKYYDMFRPKDQDWQLIHILGAAKRSDLDEWSEEDWENWEKHKEYYPVKRNEFLVDFTKLQDPVAYSGHVLATYKAMKRHYDEGDF</sequence>
<proteinExistence type="predicted"/>
<name>A0AA39QTN9_9LECA</name>
<reference evidence="1" key="1">
    <citation type="submission" date="2023-03" db="EMBL/GenBank/DDBJ databases">
        <title>Complete genome of Cladonia borealis.</title>
        <authorList>
            <person name="Park H."/>
        </authorList>
    </citation>
    <scope>NUCLEOTIDE SEQUENCE</scope>
    <source>
        <strain evidence="1">ANT050790</strain>
    </source>
</reference>
<comment type="caution">
    <text evidence="1">The sequence shown here is derived from an EMBL/GenBank/DDBJ whole genome shotgun (WGS) entry which is preliminary data.</text>
</comment>
<dbReference type="Proteomes" id="UP001166286">
    <property type="component" value="Unassembled WGS sequence"/>
</dbReference>
<dbReference type="EMBL" id="JAFEKC020000019">
    <property type="protein sequence ID" value="KAK0508975.1"/>
    <property type="molecule type" value="Genomic_DNA"/>
</dbReference>
<protein>
    <submittedName>
        <fullName evidence="1">Uncharacterized protein</fullName>
    </submittedName>
</protein>
<gene>
    <name evidence="1" type="ORF">JMJ35_008346</name>
</gene>
<dbReference type="AlphaFoldDB" id="A0AA39QTN9"/>
<keyword evidence="2" id="KW-1185">Reference proteome</keyword>